<evidence type="ECO:0000313" key="4">
    <source>
        <dbReference type="Proteomes" id="UP000027936"/>
    </source>
</evidence>
<dbReference type="PANTHER" id="PTHR43459">
    <property type="entry name" value="ENOYL-COA HYDRATASE"/>
    <property type="match status" value="1"/>
</dbReference>
<dbReference type="Proteomes" id="UP000027936">
    <property type="component" value="Unassembled WGS sequence"/>
</dbReference>
<dbReference type="OrthoDB" id="9775794at2"/>
<keyword evidence="3" id="KW-0413">Isomerase</keyword>
<evidence type="ECO:0000313" key="3">
    <source>
        <dbReference type="EMBL" id="KEF37470.1"/>
    </source>
</evidence>
<comment type="similarity">
    <text evidence="1 2">Belongs to the enoyl-CoA hydratase/isomerase family.</text>
</comment>
<dbReference type="Gene3D" id="1.10.12.10">
    <property type="entry name" value="Lyase 2-enoyl-coa Hydratase, Chain A, domain 2"/>
    <property type="match status" value="1"/>
</dbReference>
<name>A0A072NW42_SCHAZ</name>
<dbReference type="CDD" id="cd06558">
    <property type="entry name" value="crotonase-like"/>
    <property type="match status" value="1"/>
</dbReference>
<gene>
    <name evidence="3" type="ORF">M670_03278</name>
</gene>
<dbReference type="InterPro" id="IPR014748">
    <property type="entry name" value="Enoyl-CoA_hydra_C"/>
</dbReference>
<protein>
    <submittedName>
        <fullName evidence="3">Enoyl-CoA hydratase/carnithine racemase</fullName>
        <ecNumber evidence="3">5.3.3.18</ecNumber>
    </submittedName>
</protein>
<sequence>MFETIKFDVKNGVAWLTLNRPDKLNAFTEQMNVEIGKALKDVARNSEIRCLVITGEGRAFCSGEDIGSLGEETNHGEILRNRYNPMVQQLAAIEKPVIAAINGVAAGAGLSLALACDFRLASEKASLVEAFIHIGLIPDSGNLYYLPRLVGQAKALELAILGEKISAEEAKSIGLVTKVIPSDHWEEEVSVFAQKLAKMPTKAIGLIKRYVNDSWTCNLEEMLEKEAYGQRAAGLTADHQEGIAAFLEKRKPEFKGL</sequence>
<dbReference type="EMBL" id="JJRY01000014">
    <property type="protein sequence ID" value="KEF37470.1"/>
    <property type="molecule type" value="Genomic_DNA"/>
</dbReference>
<dbReference type="PROSITE" id="PS00166">
    <property type="entry name" value="ENOYL_COA_HYDRATASE"/>
    <property type="match status" value="1"/>
</dbReference>
<dbReference type="SUPFAM" id="SSF52096">
    <property type="entry name" value="ClpP/crotonase"/>
    <property type="match status" value="1"/>
</dbReference>
<dbReference type="EC" id="5.3.3.18" evidence="3"/>
<evidence type="ECO:0000256" key="2">
    <source>
        <dbReference type="RuleBase" id="RU003707"/>
    </source>
</evidence>
<accession>A0A072NW42</accession>
<dbReference type="PANTHER" id="PTHR43459:SF1">
    <property type="entry name" value="EG:BACN32G11.4 PROTEIN"/>
    <property type="match status" value="1"/>
</dbReference>
<dbReference type="GO" id="GO:0016853">
    <property type="term" value="F:isomerase activity"/>
    <property type="evidence" value="ECO:0007669"/>
    <property type="project" value="UniProtKB-KW"/>
</dbReference>
<dbReference type="Gene3D" id="3.90.226.10">
    <property type="entry name" value="2-enoyl-CoA Hydratase, Chain A, domain 1"/>
    <property type="match status" value="1"/>
</dbReference>
<dbReference type="AlphaFoldDB" id="A0A072NW42"/>
<comment type="caution">
    <text evidence="3">The sequence shown here is derived from an EMBL/GenBank/DDBJ whole genome shotgun (WGS) entry which is preliminary data.</text>
</comment>
<dbReference type="InterPro" id="IPR001753">
    <property type="entry name" value="Enoyl-CoA_hydra/iso"/>
</dbReference>
<dbReference type="InterPro" id="IPR029045">
    <property type="entry name" value="ClpP/crotonase-like_dom_sf"/>
</dbReference>
<dbReference type="PATRIC" id="fig|1348973.3.peg.3156"/>
<dbReference type="RefSeq" id="WP_035196807.1">
    <property type="nucleotide sequence ID" value="NZ_JJRY01000014.1"/>
</dbReference>
<reference evidence="3 4" key="1">
    <citation type="submission" date="2014-04" db="EMBL/GenBank/DDBJ databases">
        <title>Draft genome sequence of Bacillus azotoformans MEV2011, a (co-) denitrifying strain unable to grow in the presence of oxygen.</title>
        <authorList>
            <person name="Nielsen M."/>
            <person name="Schreiber L."/>
            <person name="Finster K."/>
            <person name="Schramm A."/>
        </authorList>
    </citation>
    <scope>NUCLEOTIDE SEQUENCE [LARGE SCALE GENOMIC DNA]</scope>
    <source>
        <strain evidence="3 4">MEV2011</strain>
    </source>
</reference>
<dbReference type="Pfam" id="PF00378">
    <property type="entry name" value="ECH_1"/>
    <property type="match status" value="1"/>
</dbReference>
<organism evidence="3 4">
    <name type="scientific">Schinkia azotoformans MEV2011</name>
    <dbReference type="NCBI Taxonomy" id="1348973"/>
    <lineage>
        <taxon>Bacteria</taxon>
        <taxon>Bacillati</taxon>
        <taxon>Bacillota</taxon>
        <taxon>Bacilli</taxon>
        <taxon>Bacillales</taxon>
        <taxon>Bacillaceae</taxon>
        <taxon>Calidifontibacillus/Schinkia group</taxon>
        <taxon>Schinkia</taxon>
    </lineage>
</organism>
<evidence type="ECO:0000256" key="1">
    <source>
        <dbReference type="ARBA" id="ARBA00005254"/>
    </source>
</evidence>
<proteinExistence type="inferred from homology"/>
<dbReference type="InterPro" id="IPR018376">
    <property type="entry name" value="Enoyl-CoA_hyd/isom_CS"/>
</dbReference>